<evidence type="ECO:0000313" key="6">
    <source>
        <dbReference type="Proteomes" id="UP000315344"/>
    </source>
</evidence>
<evidence type="ECO:0000256" key="2">
    <source>
        <dbReference type="RuleBase" id="RU000393"/>
    </source>
</evidence>
<comment type="similarity">
    <text evidence="1 2">Belongs to the Cu-Zn superoxide dismutase family.</text>
</comment>
<dbReference type="InterPro" id="IPR024134">
    <property type="entry name" value="SOD_Cu/Zn_/chaperone"/>
</dbReference>
<comment type="caution">
    <text evidence="5">The sequence shown here is derived from an EMBL/GenBank/DDBJ whole genome shotgun (WGS) entry which is preliminary data.</text>
</comment>
<dbReference type="Pfam" id="PF00080">
    <property type="entry name" value="Sod_Cu"/>
    <property type="match status" value="1"/>
</dbReference>
<feature type="chain" id="PRO_5021802197" description="Superoxide dismutase [Cu-Zn]" evidence="3">
    <location>
        <begin position="24"/>
        <end position="179"/>
    </location>
</feature>
<comment type="function">
    <text evidence="2">Destroys radicals which are normally produced within the cells and which are toxic to biological systems.</text>
</comment>
<dbReference type="EMBL" id="VAFL01000011">
    <property type="protein sequence ID" value="TKW65733.1"/>
    <property type="molecule type" value="Genomic_DNA"/>
</dbReference>
<organism evidence="5 6">
    <name type="scientific">Paracoccus denitrificans</name>
    <dbReference type="NCBI Taxonomy" id="266"/>
    <lineage>
        <taxon>Bacteria</taxon>
        <taxon>Pseudomonadati</taxon>
        <taxon>Pseudomonadota</taxon>
        <taxon>Alphaproteobacteria</taxon>
        <taxon>Rhodobacterales</taxon>
        <taxon>Paracoccaceae</taxon>
        <taxon>Paracoccus</taxon>
    </lineage>
</organism>
<keyword evidence="2" id="KW-0862">Zinc</keyword>
<feature type="domain" description="Superoxide dismutase copper/zinc binding" evidence="4">
    <location>
        <begin position="50"/>
        <end position="175"/>
    </location>
</feature>
<keyword evidence="2" id="KW-0186">Copper</keyword>
<keyword evidence="2" id="KW-0479">Metal-binding</keyword>
<comment type="cofactor">
    <cofactor evidence="2">
        <name>Cu cation</name>
        <dbReference type="ChEBI" id="CHEBI:23378"/>
    </cofactor>
    <text evidence="2">Binds 1 copper ion per subunit.</text>
</comment>
<dbReference type="AlphaFoldDB" id="A0A533I3T2"/>
<dbReference type="InterPro" id="IPR001424">
    <property type="entry name" value="SOD_Cu_Zn_dom"/>
</dbReference>
<keyword evidence="3" id="KW-0732">Signal</keyword>
<dbReference type="InterPro" id="IPR036423">
    <property type="entry name" value="SOD-like_Cu/Zn_dom_sf"/>
</dbReference>
<dbReference type="GO" id="GO:0004784">
    <property type="term" value="F:superoxide dismutase activity"/>
    <property type="evidence" value="ECO:0007669"/>
    <property type="project" value="UniProtKB-EC"/>
</dbReference>
<dbReference type="PROSITE" id="PS51257">
    <property type="entry name" value="PROKAR_LIPOPROTEIN"/>
    <property type="match status" value="1"/>
</dbReference>
<evidence type="ECO:0000313" key="5">
    <source>
        <dbReference type="EMBL" id="TKW65733.1"/>
    </source>
</evidence>
<proteinExistence type="inferred from homology"/>
<dbReference type="Gene3D" id="2.60.40.200">
    <property type="entry name" value="Superoxide dismutase, copper/zinc binding domain"/>
    <property type="match status" value="1"/>
</dbReference>
<evidence type="ECO:0000256" key="1">
    <source>
        <dbReference type="ARBA" id="ARBA00010457"/>
    </source>
</evidence>
<gene>
    <name evidence="5" type="ORF">DI616_14055</name>
</gene>
<dbReference type="SUPFAM" id="SSF49329">
    <property type="entry name" value="Cu,Zn superoxide dismutase-like"/>
    <property type="match status" value="1"/>
</dbReference>
<comment type="catalytic activity">
    <reaction evidence="2">
        <text>2 superoxide + 2 H(+) = H2O2 + O2</text>
        <dbReference type="Rhea" id="RHEA:20696"/>
        <dbReference type="ChEBI" id="CHEBI:15378"/>
        <dbReference type="ChEBI" id="CHEBI:15379"/>
        <dbReference type="ChEBI" id="CHEBI:16240"/>
        <dbReference type="ChEBI" id="CHEBI:18421"/>
        <dbReference type="EC" id="1.15.1.1"/>
    </reaction>
</comment>
<dbReference type="EC" id="1.15.1.1" evidence="2"/>
<name>A0A533I3T2_PARDE</name>
<dbReference type="GO" id="GO:0005507">
    <property type="term" value="F:copper ion binding"/>
    <property type="evidence" value="ECO:0007669"/>
    <property type="project" value="InterPro"/>
</dbReference>
<dbReference type="PANTHER" id="PTHR10003">
    <property type="entry name" value="SUPEROXIDE DISMUTASE CU-ZN -RELATED"/>
    <property type="match status" value="1"/>
</dbReference>
<feature type="signal peptide" evidence="3">
    <location>
        <begin position="1"/>
        <end position="23"/>
    </location>
</feature>
<keyword evidence="2" id="KW-0560">Oxidoreductase</keyword>
<protein>
    <recommendedName>
        <fullName evidence="2">Superoxide dismutase [Cu-Zn]</fullName>
        <ecNumber evidence="2">1.15.1.1</ecNumber>
    </recommendedName>
</protein>
<evidence type="ECO:0000259" key="4">
    <source>
        <dbReference type="Pfam" id="PF00080"/>
    </source>
</evidence>
<evidence type="ECO:0000256" key="3">
    <source>
        <dbReference type="SAM" id="SignalP"/>
    </source>
</evidence>
<comment type="cofactor">
    <cofactor evidence="2">
        <name>Zn(2+)</name>
        <dbReference type="ChEBI" id="CHEBI:29105"/>
    </cofactor>
    <text evidence="2">Binds 1 zinc ion per subunit.</text>
</comment>
<reference evidence="5 6" key="1">
    <citation type="journal article" date="2017" name="Nat. Commun.">
        <title>In situ click chemistry generation of cyclooxygenase-2 inhibitors.</title>
        <authorList>
            <person name="Bhardwaj A."/>
            <person name="Kaur J."/>
            <person name="Wuest M."/>
            <person name="Wuest F."/>
        </authorList>
    </citation>
    <scope>NUCLEOTIDE SEQUENCE [LARGE SCALE GENOMIC DNA]</scope>
    <source>
        <strain evidence="5">S2_012_000_R3_94</strain>
    </source>
</reference>
<dbReference type="InterPro" id="IPR018152">
    <property type="entry name" value="SOD_Cu/Zn_BS"/>
</dbReference>
<accession>A0A533I3T2</accession>
<dbReference type="PROSITE" id="PS00332">
    <property type="entry name" value="SOD_CU_ZN_2"/>
    <property type="match status" value="1"/>
</dbReference>
<sequence>MKLSSHICTILVATACGTGAAMAQDGAAQTDAAPQPITADIADADGNAMGNVELSFSESGLAVVALSLSGVPAGEHAIHFHTVGRCEAPFESAEGHLSADMDHGVMSAKGPHPGDMPNMTIPENGEHELTYFVPGLTEELVNDDDGTALIIHAGADDYQSQPSGDAGDRLACAVIAPAS</sequence>
<dbReference type="Proteomes" id="UP000315344">
    <property type="component" value="Unassembled WGS sequence"/>
</dbReference>